<protein>
    <submittedName>
        <fullName evidence="3">Uncharacterized protein</fullName>
    </submittedName>
</protein>
<keyword evidence="1" id="KW-0175">Coiled coil</keyword>
<name>A0AAD2JN50_9STRA</name>
<comment type="caution">
    <text evidence="3">The sequence shown here is derived from an EMBL/GenBank/DDBJ whole genome shotgun (WGS) entry which is preliminary data.</text>
</comment>
<evidence type="ECO:0000256" key="2">
    <source>
        <dbReference type="SAM" id="MobiDB-lite"/>
    </source>
</evidence>
<feature type="region of interest" description="Disordered" evidence="2">
    <location>
        <begin position="58"/>
        <end position="77"/>
    </location>
</feature>
<dbReference type="AlphaFoldDB" id="A0AAD2JN50"/>
<feature type="compositionally biased region" description="Acidic residues" evidence="2">
    <location>
        <begin position="374"/>
        <end position="395"/>
    </location>
</feature>
<evidence type="ECO:0000256" key="1">
    <source>
        <dbReference type="SAM" id="Coils"/>
    </source>
</evidence>
<organism evidence="3 4">
    <name type="scientific">Cylindrotheca closterium</name>
    <dbReference type="NCBI Taxonomy" id="2856"/>
    <lineage>
        <taxon>Eukaryota</taxon>
        <taxon>Sar</taxon>
        <taxon>Stramenopiles</taxon>
        <taxon>Ochrophyta</taxon>
        <taxon>Bacillariophyta</taxon>
        <taxon>Bacillariophyceae</taxon>
        <taxon>Bacillariophycidae</taxon>
        <taxon>Bacillariales</taxon>
        <taxon>Bacillariaceae</taxon>
        <taxon>Cylindrotheca</taxon>
    </lineage>
</organism>
<reference evidence="3" key="1">
    <citation type="submission" date="2023-08" db="EMBL/GenBank/DDBJ databases">
        <authorList>
            <person name="Audoor S."/>
            <person name="Bilcke G."/>
        </authorList>
    </citation>
    <scope>NUCLEOTIDE SEQUENCE</scope>
</reference>
<feature type="coiled-coil region" evidence="1">
    <location>
        <begin position="134"/>
        <end position="161"/>
    </location>
</feature>
<evidence type="ECO:0000313" key="4">
    <source>
        <dbReference type="Proteomes" id="UP001295423"/>
    </source>
</evidence>
<feature type="compositionally biased region" description="Basic and acidic residues" evidence="2">
    <location>
        <begin position="26"/>
        <end position="41"/>
    </location>
</feature>
<feature type="region of interest" description="Disordered" evidence="2">
    <location>
        <begin position="363"/>
        <end position="400"/>
    </location>
</feature>
<keyword evidence="4" id="KW-1185">Reference proteome</keyword>
<evidence type="ECO:0000313" key="3">
    <source>
        <dbReference type="EMBL" id="CAJ1966328.1"/>
    </source>
</evidence>
<dbReference type="Proteomes" id="UP001295423">
    <property type="component" value="Unassembled WGS sequence"/>
</dbReference>
<dbReference type="EMBL" id="CAKOGP040002276">
    <property type="protein sequence ID" value="CAJ1966328.1"/>
    <property type="molecule type" value="Genomic_DNA"/>
</dbReference>
<feature type="region of interest" description="Disordered" evidence="2">
    <location>
        <begin position="26"/>
        <end position="50"/>
    </location>
</feature>
<accession>A0AAD2JN50</accession>
<sequence length="424" mass="48998">MKGKFISDRATRNNVVSRLKAAYEKPQQDKDMTLTCSKEKGTSSASTAASKKKVGGFLWGGGRKKNQGSLRRESIKEDEPSEIIIEEVLEEDFDEEVIEEVIEEVLEEPHSQSGSMPSHRGRNHLMFDQLLIKAHGKEADLDEYEYEYDEVEEDTQRTSRDLTTFRTVSMSRRALFSKGNDDYDAIKQSFRDMHKSRRAAMMDLKTSTRHMATSIRTFDVRDEIDEDDEEWEDQIIEKWFRREALPDDLSTACRELIPIVYKGQDVNPEVMIRRTPLPELYKYLKQHLDYKQMKTNSNLNKFDKLFGGSDDDGFEEEDSDEETVEIDDDLFCKGLKANKFKTSSNKKSTASNNSNLSNKAKFESLLRQVHQEKDNDEEDDSEAEEEEYYEEEEIISGDSAVEIGKKDNLALFESMTGDFEEEVL</sequence>
<feature type="compositionally biased region" description="Basic and acidic residues" evidence="2">
    <location>
        <begin position="363"/>
        <end position="373"/>
    </location>
</feature>
<proteinExistence type="predicted"/>
<gene>
    <name evidence="3" type="ORF">CYCCA115_LOCUS21912</name>
</gene>